<accession>A0A444Y0L8</accession>
<organism evidence="13 14">
    <name type="scientific">Arachis hypogaea</name>
    <name type="common">Peanut</name>
    <dbReference type="NCBI Taxonomy" id="3818"/>
    <lineage>
        <taxon>Eukaryota</taxon>
        <taxon>Viridiplantae</taxon>
        <taxon>Streptophyta</taxon>
        <taxon>Embryophyta</taxon>
        <taxon>Tracheophyta</taxon>
        <taxon>Spermatophyta</taxon>
        <taxon>Magnoliopsida</taxon>
        <taxon>eudicotyledons</taxon>
        <taxon>Gunneridae</taxon>
        <taxon>Pentapetalae</taxon>
        <taxon>rosids</taxon>
        <taxon>fabids</taxon>
        <taxon>Fabales</taxon>
        <taxon>Fabaceae</taxon>
        <taxon>Papilionoideae</taxon>
        <taxon>50 kb inversion clade</taxon>
        <taxon>dalbergioids sensu lato</taxon>
        <taxon>Dalbergieae</taxon>
        <taxon>Pterocarpus clade</taxon>
        <taxon>Arachis</taxon>
    </lineage>
</organism>
<evidence type="ECO:0000256" key="11">
    <source>
        <dbReference type="ARBA" id="ARBA00023180"/>
    </source>
</evidence>
<evidence type="ECO:0000256" key="4">
    <source>
        <dbReference type="ARBA" id="ARBA00022692"/>
    </source>
</evidence>
<evidence type="ECO:0000256" key="9">
    <source>
        <dbReference type="ARBA" id="ARBA00022989"/>
    </source>
</evidence>
<keyword evidence="7" id="KW-0418">Kinase</keyword>
<dbReference type="InterPro" id="IPR011009">
    <property type="entry name" value="Kinase-like_dom_sf"/>
</dbReference>
<evidence type="ECO:0000256" key="6">
    <source>
        <dbReference type="ARBA" id="ARBA00022741"/>
    </source>
</evidence>
<feature type="domain" description="Protein kinase" evidence="12">
    <location>
        <begin position="1"/>
        <end position="217"/>
    </location>
</feature>
<evidence type="ECO:0000259" key="12">
    <source>
        <dbReference type="PROSITE" id="PS50011"/>
    </source>
</evidence>
<evidence type="ECO:0000256" key="5">
    <source>
        <dbReference type="ARBA" id="ARBA00022729"/>
    </source>
</evidence>
<evidence type="ECO:0000256" key="10">
    <source>
        <dbReference type="ARBA" id="ARBA00023136"/>
    </source>
</evidence>
<keyword evidence="6" id="KW-0547">Nucleotide-binding</keyword>
<dbReference type="InterPro" id="IPR045874">
    <property type="entry name" value="LRK10/LRL21-25-like"/>
</dbReference>
<comment type="subcellular location">
    <subcellularLocation>
        <location evidence="1">Membrane</location>
        <topology evidence="1">Single-pass type I membrane protein</topology>
    </subcellularLocation>
</comment>
<keyword evidence="4" id="KW-0812">Transmembrane</keyword>
<dbReference type="PROSITE" id="PS00108">
    <property type="entry name" value="PROTEIN_KINASE_ST"/>
    <property type="match status" value="1"/>
</dbReference>
<dbReference type="SMART" id="SM00220">
    <property type="entry name" value="S_TKc"/>
    <property type="match status" value="1"/>
</dbReference>
<protein>
    <recommendedName>
        <fullName evidence="12">Protein kinase domain-containing protein</fullName>
    </recommendedName>
</protein>
<dbReference type="GO" id="GO:0004674">
    <property type="term" value="F:protein serine/threonine kinase activity"/>
    <property type="evidence" value="ECO:0007669"/>
    <property type="project" value="UniProtKB-KW"/>
</dbReference>
<dbReference type="AlphaFoldDB" id="A0A444Y0L8"/>
<keyword evidence="10" id="KW-0472">Membrane</keyword>
<sequence length="259" mass="29811">MNKQALIYEFMSNGSLERYKYKQGRSSLSSLFSILDWKELYHIVSSITQGLDYLHERCNTKILHLDIKPQNVLFDEKFCPKIADFGLAKICKNDKSSRRTFSIRGTPGYIAPEMFSRAYGGISYKSDVYGYGMLILEMMEEKDDPHIRGSHGSESYFPDWLYKDLDEDFIYYRSLAFDKEDEIIIQKILLVGLCCIQIDPLKRPSIKGVVKMLQEDLNLISRPQKSVMSSSPTFPLLSYSSASYSDVYKTNSIIEELNG</sequence>
<evidence type="ECO:0000256" key="8">
    <source>
        <dbReference type="ARBA" id="ARBA00022840"/>
    </source>
</evidence>
<dbReference type="PROSITE" id="PS50011">
    <property type="entry name" value="PROTEIN_KINASE_DOM"/>
    <property type="match status" value="1"/>
</dbReference>
<comment type="caution">
    <text evidence="13">The sequence shown here is derived from an EMBL/GenBank/DDBJ whole genome shotgun (WGS) entry which is preliminary data.</text>
</comment>
<keyword evidence="9" id="KW-1133">Transmembrane helix</keyword>
<dbReference type="GO" id="GO:0005524">
    <property type="term" value="F:ATP binding"/>
    <property type="evidence" value="ECO:0007669"/>
    <property type="project" value="UniProtKB-KW"/>
</dbReference>
<evidence type="ECO:0000313" key="13">
    <source>
        <dbReference type="EMBL" id="RYQ95463.1"/>
    </source>
</evidence>
<proteinExistence type="predicted"/>
<keyword evidence="8" id="KW-0067">ATP-binding</keyword>
<dbReference type="STRING" id="3818.A0A444Y0L8"/>
<dbReference type="Gene3D" id="1.10.510.10">
    <property type="entry name" value="Transferase(Phosphotransferase) domain 1"/>
    <property type="match status" value="1"/>
</dbReference>
<keyword evidence="2" id="KW-0723">Serine/threonine-protein kinase</keyword>
<dbReference type="EMBL" id="SDMP01000018">
    <property type="protein sequence ID" value="RYQ95463.1"/>
    <property type="molecule type" value="Genomic_DNA"/>
</dbReference>
<keyword evidence="14" id="KW-1185">Reference proteome</keyword>
<dbReference type="InterPro" id="IPR008271">
    <property type="entry name" value="Ser/Thr_kinase_AS"/>
</dbReference>
<evidence type="ECO:0000256" key="2">
    <source>
        <dbReference type="ARBA" id="ARBA00022527"/>
    </source>
</evidence>
<dbReference type="Proteomes" id="UP000289738">
    <property type="component" value="Chromosome B08"/>
</dbReference>
<gene>
    <name evidence="13" type="ORF">Ahy_B08g090764</name>
</gene>
<name>A0A444Y0L8_ARAHY</name>
<dbReference type="PANTHER" id="PTHR27009">
    <property type="entry name" value="RUST RESISTANCE KINASE LR10-RELATED"/>
    <property type="match status" value="1"/>
</dbReference>
<dbReference type="GO" id="GO:0016020">
    <property type="term" value="C:membrane"/>
    <property type="evidence" value="ECO:0007669"/>
    <property type="project" value="UniProtKB-SubCell"/>
</dbReference>
<dbReference type="InterPro" id="IPR000719">
    <property type="entry name" value="Prot_kinase_dom"/>
</dbReference>
<keyword evidence="3" id="KW-0808">Transferase</keyword>
<keyword evidence="11" id="KW-0325">Glycoprotein</keyword>
<dbReference type="Pfam" id="PF00069">
    <property type="entry name" value="Pkinase"/>
    <property type="match status" value="1"/>
</dbReference>
<keyword evidence="5" id="KW-0732">Signal</keyword>
<evidence type="ECO:0000313" key="14">
    <source>
        <dbReference type="Proteomes" id="UP000289738"/>
    </source>
</evidence>
<evidence type="ECO:0000256" key="1">
    <source>
        <dbReference type="ARBA" id="ARBA00004479"/>
    </source>
</evidence>
<evidence type="ECO:0000256" key="7">
    <source>
        <dbReference type="ARBA" id="ARBA00022777"/>
    </source>
</evidence>
<reference evidence="13 14" key="1">
    <citation type="submission" date="2019-01" db="EMBL/GenBank/DDBJ databases">
        <title>Sequencing of cultivated peanut Arachis hypogaea provides insights into genome evolution and oil improvement.</title>
        <authorList>
            <person name="Chen X."/>
        </authorList>
    </citation>
    <scope>NUCLEOTIDE SEQUENCE [LARGE SCALE GENOMIC DNA]</scope>
    <source>
        <strain evidence="14">cv. Fuhuasheng</strain>
        <tissue evidence="13">Leaves</tissue>
    </source>
</reference>
<dbReference type="SUPFAM" id="SSF56112">
    <property type="entry name" value="Protein kinase-like (PK-like)"/>
    <property type="match status" value="1"/>
</dbReference>
<dbReference type="FunFam" id="1.10.510.10:FF:000590">
    <property type="entry name" value="PR5-like receptor kinase"/>
    <property type="match status" value="1"/>
</dbReference>
<evidence type="ECO:0000256" key="3">
    <source>
        <dbReference type="ARBA" id="ARBA00022679"/>
    </source>
</evidence>